<dbReference type="AlphaFoldDB" id="A0A9W8YPX1"/>
<organism evidence="11 12">
    <name type="scientific">Gnomoniopsis smithogilvyi</name>
    <dbReference type="NCBI Taxonomy" id="1191159"/>
    <lineage>
        <taxon>Eukaryota</taxon>
        <taxon>Fungi</taxon>
        <taxon>Dikarya</taxon>
        <taxon>Ascomycota</taxon>
        <taxon>Pezizomycotina</taxon>
        <taxon>Sordariomycetes</taxon>
        <taxon>Sordariomycetidae</taxon>
        <taxon>Diaporthales</taxon>
        <taxon>Gnomoniaceae</taxon>
        <taxon>Gnomoniopsis</taxon>
    </lineage>
</organism>
<proteinExistence type="inferred from homology"/>
<name>A0A9W8YPX1_9PEZI</name>
<evidence type="ECO:0000256" key="5">
    <source>
        <dbReference type="ARBA" id="ARBA00022884"/>
    </source>
</evidence>
<comment type="catalytic activity">
    <reaction evidence="7">
        <text>ATP + H2O = ADP + phosphate + H(+)</text>
        <dbReference type="Rhea" id="RHEA:13065"/>
        <dbReference type="ChEBI" id="CHEBI:15377"/>
        <dbReference type="ChEBI" id="CHEBI:15378"/>
        <dbReference type="ChEBI" id="CHEBI:30616"/>
        <dbReference type="ChEBI" id="CHEBI:43474"/>
        <dbReference type="ChEBI" id="CHEBI:456216"/>
        <dbReference type="EC" id="3.6.4.13"/>
    </reaction>
</comment>
<dbReference type="GO" id="GO:0016787">
    <property type="term" value="F:hydrolase activity"/>
    <property type="evidence" value="ECO:0007669"/>
    <property type="project" value="UniProtKB-KW"/>
</dbReference>
<evidence type="ECO:0000256" key="7">
    <source>
        <dbReference type="RuleBase" id="RU365068"/>
    </source>
</evidence>
<evidence type="ECO:0000259" key="9">
    <source>
        <dbReference type="PROSITE" id="PS51192"/>
    </source>
</evidence>
<keyword evidence="12" id="KW-1185">Reference proteome</keyword>
<dbReference type="InterPro" id="IPR011545">
    <property type="entry name" value="DEAD/DEAH_box_helicase_dom"/>
</dbReference>
<dbReference type="Proteomes" id="UP001140453">
    <property type="component" value="Unassembled WGS sequence"/>
</dbReference>
<comment type="similarity">
    <text evidence="6">Belongs to the DEAD box helicase family.</text>
</comment>
<comment type="function">
    <text evidence="7">RNA helicase.</text>
</comment>
<feature type="region of interest" description="Disordered" evidence="8">
    <location>
        <begin position="1"/>
        <end position="69"/>
    </location>
</feature>
<reference evidence="11" key="1">
    <citation type="submission" date="2022-10" db="EMBL/GenBank/DDBJ databases">
        <title>Tapping the CABI collections for fungal endophytes: first genome assemblies for Collariella, Neodidymelliopsis, Ascochyta clinopodiicola, Didymella pomorum, Didymosphaeria variabile, Neocosmospora piperis and Neocucurbitaria cava.</title>
        <authorList>
            <person name="Hill R."/>
        </authorList>
    </citation>
    <scope>NUCLEOTIDE SEQUENCE</scope>
    <source>
        <strain evidence="11">IMI 355082</strain>
    </source>
</reference>
<evidence type="ECO:0000256" key="2">
    <source>
        <dbReference type="ARBA" id="ARBA00022801"/>
    </source>
</evidence>
<dbReference type="CDD" id="cd18787">
    <property type="entry name" value="SF2_C_DEAD"/>
    <property type="match status" value="1"/>
</dbReference>
<evidence type="ECO:0000256" key="4">
    <source>
        <dbReference type="ARBA" id="ARBA00022840"/>
    </source>
</evidence>
<dbReference type="SMART" id="SM00487">
    <property type="entry name" value="DEXDc"/>
    <property type="match status" value="1"/>
</dbReference>
<evidence type="ECO:0000256" key="6">
    <source>
        <dbReference type="RuleBase" id="RU000492"/>
    </source>
</evidence>
<dbReference type="SUPFAM" id="SSF52540">
    <property type="entry name" value="P-loop containing nucleoside triphosphate hydrolases"/>
    <property type="match status" value="2"/>
</dbReference>
<comment type="caution">
    <text evidence="11">The sequence shown here is derived from an EMBL/GenBank/DDBJ whole genome shotgun (WGS) entry which is preliminary data.</text>
</comment>
<keyword evidence="4 6" id="KW-0067">ATP-binding</keyword>
<protein>
    <recommendedName>
        <fullName evidence="7">ATP-dependent RNA helicase</fullName>
        <ecNumber evidence="7">3.6.4.13</ecNumber>
    </recommendedName>
</protein>
<dbReference type="PROSITE" id="PS00039">
    <property type="entry name" value="DEAD_ATP_HELICASE"/>
    <property type="match status" value="1"/>
</dbReference>
<dbReference type="GO" id="GO:0003723">
    <property type="term" value="F:RNA binding"/>
    <property type="evidence" value="ECO:0007669"/>
    <property type="project" value="UniProtKB-UniRule"/>
</dbReference>
<dbReference type="SMART" id="SM00490">
    <property type="entry name" value="HELICc"/>
    <property type="match status" value="1"/>
</dbReference>
<dbReference type="InterPro" id="IPR014001">
    <property type="entry name" value="Helicase_ATP-bd"/>
</dbReference>
<dbReference type="Gene3D" id="3.40.50.300">
    <property type="entry name" value="P-loop containing nucleotide triphosphate hydrolases"/>
    <property type="match status" value="2"/>
</dbReference>
<dbReference type="Pfam" id="PF00271">
    <property type="entry name" value="Helicase_C"/>
    <property type="match status" value="1"/>
</dbReference>
<evidence type="ECO:0000313" key="11">
    <source>
        <dbReference type="EMBL" id="KAJ4388238.1"/>
    </source>
</evidence>
<dbReference type="GO" id="GO:0005524">
    <property type="term" value="F:ATP binding"/>
    <property type="evidence" value="ECO:0007669"/>
    <property type="project" value="UniProtKB-UniRule"/>
</dbReference>
<gene>
    <name evidence="11" type="ORF">N0V93_008845</name>
</gene>
<dbReference type="EMBL" id="JAPEVB010000005">
    <property type="protein sequence ID" value="KAJ4388238.1"/>
    <property type="molecule type" value="Genomic_DNA"/>
</dbReference>
<dbReference type="PROSITE" id="PS51192">
    <property type="entry name" value="HELICASE_ATP_BIND_1"/>
    <property type="match status" value="1"/>
</dbReference>
<evidence type="ECO:0000256" key="1">
    <source>
        <dbReference type="ARBA" id="ARBA00022741"/>
    </source>
</evidence>
<dbReference type="OrthoDB" id="193716at2759"/>
<comment type="domain">
    <text evidence="7">The Q motif is unique to and characteristic of the DEAD box family of RNA helicases and controls ATP binding and hydrolysis.</text>
</comment>
<dbReference type="InterPro" id="IPR000629">
    <property type="entry name" value="RNA-helicase_DEAD-box_CS"/>
</dbReference>
<dbReference type="Pfam" id="PF00270">
    <property type="entry name" value="DEAD"/>
    <property type="match status" value="1"/>
</dbReference>
<feature type="compositionally biased region" description="Basic residues" evidence="8">
    <location>
        <begin position="18"/>
        <end position="32"/>
    </location>
</feature>
<dbReference type="InterPro" id="IPR001650">
    <property type="entry name" value="Helicase_C-like"/>
</dbReference>
<dbReference type="InterPro" id="IPR027417">
    <property type="entry name" value="P-loop_NTPase"/>
</dbReference>
<keyword evidence="5 7" id="KW-0694">RNA-binding</keyword>
<dbReference type="PANTHER" id="PTHR24031">
    <property type="entry name" value="RNA HELICASE"/>
    <property type="match status" value="1"/>
</dbReference>
<evidence type="ECO:0000256" key="3">
    <source>
        <dbReference type="ARBA" id="ARBA00022806"/>
    </source>
</evidence>
<accession>A0A9W8YPX1</accession>
<evidence type="ECO:0000259" key="10">
    <source>
        <dbReference type="PROSITE" id="PS51194"/>
    </source>
</evidence>
<evidence type="ECO:0000313" key="12">
    <source>
        <dbReference type="Proteomes" id="UP001140453"/>
    </source>
</evidence>
<evidence type="ECO:0000256" key="8">
    <source>
        <dbReference type="SAM" id="MobiDB-lite"/>
    </source>
</evidence>
<feature type="compositionally biased region" description="Low complexity" evidence="8">
    <location>
        <begin position="34"/>
        <end position="57"/>
    </location>
</feature>
<dbReference type="PROSITE" id="PS51194">
    <property type="entry name" value="HELICASE_CTER"/>
    <property type="match status" value="1"/>
</dbReference>
<keyword evidence="3 6" id="KW-0347">Helicase</keyword>
<feature type="domain" description="Helicase C-terminal" evidence="10">
    <location>
        <begin position="330"/>
        <end position="486"/>
    </location>
</feature>
<feature type="domain" description="Helicase ATP-binding" evidence="9">
    <location>
        <begin position="106"/>
        <end position="295"/>
    </location>
</feature>
<dbReference type="EC" id="3.6.4.13" evidence="7"/>
<keyword evidence="2 6" id="KW-0378">Hydrolase</keyword>
<keyword evidence="1 6" id="KW-0547">Nucleotide-binding</keyword>
<feature type="compositionally biased region" description="Polar residues" evidence="8">
    <location>
        <begin position="1"/>
        <end position="11"/>
    </location>
</feature>
<sequence length="559" mass="60252">MSGTAQNNNMNGGDGSSRKRQYPFKNRNRGGRRGAPNAPAQSTATASSAFSTSAPSPASAPPSVNPDPTAARFDELARFKIDRRLLDTVLVDMKMATMTPVQAETLPHTLTGSDVLAQAKTGTGKTIAFLLPAIQKLISNSARNATPRNGRPVSLLVISPTRELATQIGDEAKRLLQRFPNHNQVHIAVGGTNPKTALPRILSACDILVATPGRLLDYLGQPDGALRHKLQGLQTLVLDEADRLMDMGFLPDIRKVVSYLPAQASTGRTGMLFSATINDRVKQFAGLVLSDQYKFVSTIPAGEAQTHEHVPQCLIAVPTFADLAPALVGALRHEIAAVGNDTFKTIIFAPTAAQVDFYAEVLAHFPDLPSVVSLHSRISQSKRTATTERFRTAKSGILVATDVVARGLDFPGVTNVFQVGLPSEKEAYIHRLGRTARAGAEGRGTLVLASSEPEFARKTLSMIKFVDTTPDLVAQAEVQRIVKDMDPEKQAKTYRAWLGYYKTHMKLLGWTPAELVRQANTYARDGLGAISVPTVETRFVGKTGLKGVPGLNIVKTVPR</sequence>
<dbReference type="GO" id="GO:0003724">
    <property type="term" value="F:RNA helicase activity"/>
    <property type="evidence" value="ECO:0007669"/>
    <property type="project" value="UniProtKB-EC"/>
</dbReference>